<dbReference type="OrthoDB" id="2427060at2759"/>
<name>A0A9P5S8K5_9FUNG</name>
<evidence type="ECO:0000313" key="1">
    <source>
        <dbReference type="EMBL" id="KAF9155945.1"/>
    </source>
</evidence>
<dbReference type="Proteomes" id="UP000748756">
    <property type="component" value="Unassembled WGS sequence"/>
</dbReference>
<organism evidence="1 2">
    <name type="scientific">Linnemannia schmuckeri</name>
    <dbReference type="NCBI Taxonomy" id="64567"/>
    <lineage>
        <taxon>Eukaryota</taxon>
        <taxon>Fungi</taxon>
        <taxon>Fungi incertae sedis</taxon>
        <taxon>Mucoromycota</taxon>
        <taxon>Mortierellomycotina</taxon>
        <taxon>Mortierellomycetes</taxon>
        <taxon>Mortierellales</taxon>
        <taxon>Mortierellaceae</taxon>
        <taxon>Linnemannia</taxon>
    </lineage>
</organism>
<protein>
    <submittedName>
        <fullName evidence="1">Uncharacterized protein</fullName>
    </submittedName>
</protein>
<proteinExistence type="predicted"/>
<reference evidence="1" key="1">
    <citation type="journal article" date="2020" name="Fungal Divers.">
        <title>Resolving the Mortierellaceae phylogeny through synthesis of multi-gene phylogenetics and phylogenomics.</title>
        <authorList>
            <person name="Vandepol N."/>
            <person name="Liber J."/>
            <person name="Desiro A."/>
            <person name="Na H."/>
            <person name="Kennedy M."/>
            <person name="Barry K."/>
            <person name="Grigoriev I.V."/>
            <person name="Miller A.N."/>
            <person name="O'Donnell K."/>
            <person name="Stajich J.E."/>
            <person name="Bonito G."/>
        </authorList>
    </citation>
    <scope>NUCLEOTIDE SEQUENCE</scope>
    <source>
        <strain evidence="1">NRRL 6426</strain>
    </source>
</reference>
<keyword evidence="2" id="KW-1185">Reference proteome</keyword>
<gene>
    <name evidence="1" type="ORF">BG015_007976</name>
</gene>
<comment type="caution">
    <text evidence="1">The sequence shown here is derived from an EMBL/GenBank/DDBJ whole genome shotgun (WGS) entry which is preliminary data.</text>
</comment>
<sequence length="229" mass="25330">MSPTQEFRLGNDIESLVLRRDANGTLYSQMTDIQDIFSDAFRFKADGINILFLENEQGQGIAYYPDAVIDVVTSVLALSLPTLNLPANLATSNDGIVSSSALSLQSPSSYSTSQTLTCLQSPLYVNQNATAQLLGRPMAELSSISSNISQLHQLEHSTDQQLGHQQQLLQQLIGMVAQQNAMILRQGEALAYLIESKEREERMLAELAAAKQRDEEMHTMQKQILTSWP</sequence>
<dbReference type="AlphaFoldDB" id="A0A9P5S8K5"/>
<evidence type="ECO:0000313" key="2">
    <source>
        <dbReference type="Proteomes" id="UP000748756"/>
    </source>
</evidence>
<dbReference type="EMBL" id="JAAAUQ010000044">
    <property type="protein sequence ID" value="KAF9155945.1"/>
    <property type="molecule type" value="Genomic_DNA"/>
</dbReference>
<accession>A0A9P5S8K5</accession>